<keyword evidence="3" id="KW-0677">Repeat</keyword>
<evidence type="ECO:0000256" key="2">
    <source>
        <dbReference type="ARBA" id="ARBA00022723"/>
    </source>
</evidence>
<dbReference type="InterPro" id="IPR051059">
    <property type="entry name" value="VerF-like"/>
</dbReference>
<evidence type="ECO:0000313" key="10">
    <source>
        <dbReference type="Proteomes" id="UP000076552"/>
    </source>
</evidence>
<comment type="subcellular location">
    <subcellularLocation>
        <location evidence="1">Nucleus</location>
    </subcellularLocation>
</comment>
<dbReference type="CDD" id="cd12148">
    <property type="entry name" value="fungal_TF_MHR"/>
    <property type="match status" value="1"/>
</dbReference>
<evidence type="ECO:0000313" key="9">
    <source>
        <dbReference type="EMBL" id="KZL68099.1"/>
    </source>
</evidence>
<dbReference type="GO" id="GO:0000785">
    <property type="term" value="C:chromatin"/>
    <property type="evidence" value="ECO:0007669"/>
    <property type="project" value="TreeGrafter"/>
</dbReference>
<evidence type="ECO:0000256" key="1">
    <source>
        <dbReference type="ARBA" id="ARBA00004123"/>
    </source>
</evidence>
<dbReference type="STRING" id="708197.A0A166QM13"/>
<feature type="domain" description="Xylanolytic transcriptional activator regulatory" evidence="8">
    <location>
        <begin position="246"/>
        <end position="465"/>
    </location>
</feature>
<dbReference type="GO" id="GO:0005634">
    <property type="term" value="C:nucleus"/>
    <property type="evidence" value="ECO:0007669"/>
    <property type="project" value="UniProtKB-SubCell"/>
</dbReference>
<name>A0A166QM13_9PEZI</name>
<feature type="compositionally biased region" description="Polar residues" evidence="7">
    <location>
        <begin position="51"/>
        <end position="67"/>
    </location>
</feature>
<comment type="caution">
    <text evidence="9">The sequence shown here is derived from an EMBL/GenBank/DDBJ whole genome shotgun (WGS) entry which is preliminary data.</text>
</comment>
<dbReference type="Pfam" id="PF04082">
    <property type="entry name" value="Fungal_trans"/>
    <property type="match status" value="1"/>
</dbReference>
<organism evidence="9 10">
    <name type="scientific">Colletotrichum tofieldiae</name>
    <dbReference type="NCBI Taxonomy" id="708197"/>
    <lineage>
        <taxon>Eukaryota</taxon>
        <taxon>Fungi</taxon>
        <taxon>Dikarya</taxon>
        <taxon>Ascomycota</taxon>
        <taxon>Pezizomycotina</taxon>
        <taxon>Sordariomycetes</taxon>
        <taxon>Hypocreomycetidae</taxon>
        <taxon>Glomerellales</taxon>
        <taxon>Glomerellaceae</taxon>
        <taxon>Colletotrichum</taxon>
        <taxon>Colletotrichum spaethianum species complex</taxon>
    </lineage>
</organism>
<dbReference type="GO" id="GO:0000978">
    <property type="term" value="F:RNA polymerase II cis-regulatory region sequence-specific DNA binding"/>
    <property type="evidence" value="ECO:0007669"/>
    <property type="project" value="InterPro"/>
</dbReference>
<evidence type="ECO:0000256" key="7">
    <source>
        <dbReference type="SAM" id="MobiDB-lite"/>
    </source>
</evidence>
<keyword evidence="2" id="KW-0479">Metal-binding</keyword>
<dbReference type="InterPro" id="IPR007219">
    <property type="entry name" value="XnlR_reg_dom"/>
</dbReference>
<reference evidence="9 10" key="1">
    <citation type="submission" date="2015-06" db="EMBL/GenBank/DDBJ databases">
        <title>Survival trade-offs in plant roots during colonization by closely related pathogenic and mutualistic fungi.</title>
        <authorList>
            <person name="Hacquard S."/>
            <person name="Kracher B."/>
            <person name="Hiruma K."/>
            <person name="Weinman A."/>
            <person name="Muench P."/>
            <person name="Garrido Oter R."/>
            <person name="Ver Loren van Themaat E."/>
            <person name="Dallerey J.-F."/>
            <person name="Damm U."/>
            <person name="Henrissat B."/>
            <person name="Lespinet O."/>
            <person name="Thon M."/>
            <person name="Kemen E."/>
            <person name="McHardy A.C."/>
            <person name="Schulze-Lefert P."/>
            <person name="O'Connell R.J."/>
        </authorList>
    </citation>
    <scope>NUCLEOTIDE SEQUENCE [LARGE SCALE GENOMIC DNA]</scope>
    <source>
        <strain evidence="9 10">0861</strain>
    </source>
</reference>
<dbReference type="GO" id="GO:0006351">
    <property type="term" value="P:DNA-templated transcription"/>
    <property type="evidence" value="ECO:0007669"/>
    <property type="project" value="InterPro"/>
</dbReference>
<accession>A0A166QM13</accession>
<keyword evidence="10" id="KW-1185">Reference proteome</keyword>
<evidence type="ECO:0000256" key="3">
    <source>
        <dbReference type="ARBA" id="ARBA00022737"/>
    </source>
</evidence>
<dbReference type="EMBL" id="LFIV01000129">
    <property type="protein sequence ID" value="KZL68099.1"/>
    <property type="molecule type" value="Genomic_DNA"/>
</dbReference>
<dbReference type="GO" id="GO:0000981">
    <property type="term" value="F:DNA-binding transcription factor activity, RNA polymerase II-specific"/>
    <property type="evidence" value="ECO:0007669"/>
    <property type="project" value="InterPro"/>
</dbReference>
<keyword evidence="6" id="KW-0539">Nucleus</keyword>
<evidence type="ECO:0000256" key="4">
    <source>
        <dbReference type="ARBA" id="ARBA00022771"/>
    </source>
</evidence>
<dbReference type="PANTHER" id="PTHR40626">
    <property type="entry name" value="MIP31509P"/>
    <property type="match status" value="1"/>
</dbReference>
<dbReference type="AlphaFoldDB" id="A0A166QM13"/>
<proteinExistence type="predicted"/>
<gene>
    <name evidence="9" type="ORF">CT0861_10119</name>
</gene>
<evidence type="ECO:0000259" key="8">
    <source>
        <dbReference type="Pfam" id="PF04082"/>
    </source>
</evidence>
<evidence type="ECO:0000256" key="6">
    <source>
        <dbReference type="ARBA" id="ARBA00023242"/>
    </source>
</evidence>
<feature type="compositionally biased region" description="Low complexity" evidence="7">
    <location>
        <begin position="21"/>
        <end position="36"/>
    </location>
</feature>
<protein>
    <submittedName>
        <fullName evidence="9">C2H2 finger domain-containing protein</fullName>
    </submittedName>
</protein>
<dbReference type="PANTHER" id="PTHR40626:SF13">
    <property type="entry name" value="RESPIRATION FACTOR 2-RELATED"/>
    <property type="match status" value="1"/>
</dbReference>
<keyword evidence="5" id="KW-0862">Zinc</keyword>
<evidence type="ECO:0000256" key="5">
    <source>
        <dbReference type="ARBA" id="ARBA00022833"/>
    </source>
</evidence>
<dbReference type="GO" id="GO:0008270">
    <property type="term" value="F:zinc ion binding"/>
    <property type="evidence" value="ECO:0007669"/>
    <property type="project" value="UniProtKB-KW"/>
</dbReference>
<feature type="region of interest" description="Disordered" evidence="7">
    <location>
        <begin position="51"/>
        <end position="70"/>
    </location>
</feature>
<feature type="region of interest" description="Disordered" evidence="7">
    <location>
        <begin position="19"/>
        <end position="40"/>
    </location>
</feature>
<keyword evidence="4" id="KW-0863">Zinc-finger</keyword>
<dbReference type="Proteomes" id="UP000076552">
    <property type="component" value="Unassembled WGS sequence"/>
</dbReference>
<sequence length="719" mass="79211">MNRLTVHVENTTVATVRDPSGARTFSSTSGSTSIRTIDGRGSRARTVLLADQQQTSNEQLSSSSTPVSDRRLGHPIDCNDDQQWALPDDVIVSLGLLPTASAEFDSAELVEGSGMSVFSETNQEPFSFLFPTPLPDMDTPTDQSVTLMQEQSGLDLNAFNVLIAPSPNHGEQESASLRSKTHLHPLDMSSSRLVEKLVWLTGSQSRLVPVLELDGDWIHTSQGSIIRSCLKMTGLTLPKNAFRRWIQSYFMLFHPHVALLHIATFRISHCHHVLLLAMAAIGAIYSYNQDHAIKLYEAASKSLANNLSEMPTTQRIQASLLLAMFDGWSNRPEMHIQCSIVRRNLMSNNVKALRCASPKTQSSRCEDWHRWVEAEGFKRTMWFSYWFLTLMNVSCSISTKTPWLQDCTLELPYEESLWVCEDSSKWNALRTSTSTPPVFADAYRALMGGQPIPTTVGVFGLATLMCALFAHVHQTASAAAGSLSEVAMPLVTSCEAAMNKWLSAIRAGIDNQHSSGIGNVAMAEASIALWNVSMVHLHADVQVVEMSQSIVSDQRDEHVGGLAEAVPRSARMSEAMQHALNFLRGPISHGVAFLAQTGCLNLNPCLSRLGIHCVVILAYWLRTLEVTIPATSQVTLSKDELDATDAIRDVLRASDTAVPDKAGVLLSECCLRVWSEAMGHEKLPWAFDEQKRHILRPEVLFSRDMRSAVPSGALYSVPE</sequence>